<gene>
    <name evidence="9" type="ORF">H7C18_18825</name>
</gene>
<dbReference type="Proteomes" id="UP000564644">
    <property type="component" value="Unassembled WGS sequence"/>
</dbReference>
<keyword evidence="7" id="KW-0732">Signal</keyword>
<dbReference type="PROSITE" id="PS51892">
    <property type="entry name" value="SUBTILASE"/>
    <property type="match status" value="1"/>
</dbReference>
<dbReference type="PROSITE" id="PS51272">
    <property type="entry name" value="SLH"/>
    <property type="match status" value="3"/>
</dbReference>
<feature type="active site" description="Charge relay system" evidence="5">
    <location>
        <position position="89"/>
    </location>
</feature>
<dbReference type="Pfam" id="PF00082">
    <property type="entry name" value="Peptidase_S8"/>
    <property type="match status" value="1"/>
</dbReference>
<dbReference type="Pfam" id="PF00395">
    <property type="entry name" value="SLH"/>
    <property type="match status" value="3"/>
</dbReference>
<dbReference type="RefSeq" id="WP_185130642.1">
    <property type="nucleotide sequence ID" value="NZ_JACJVO010000024.1"/>
</dbReference>
<dbReference type="Gene3D" id="3.40.50.200">
    <property type="entry name" value="Peptidase S8/S53 domain"/>
    <property type="match status" value="1"/>
</dbReference>
<dbReference type="AlphaFoldDB" id="A0A7X0SMY7"/>
<feature type="domain" description="SLH" evidence="8">
    <location>
        <begin position="817"/>
        <end position="870"/>
    </location>
</feature>
<feature type="compositionally biased region" description="Acidic residues" evidence="6">
    <location>
        <begin position="522"/>
        <end position="539"/>
    </location>
</feature>
<sequence length="870" mass="91542">MANEARIRAAACLAALALGASGLAAAAETAAAAVPSPEQTAAAAEPAAQPSAAEAMKPDKEPAFLKMIGIPEAWAHLTHDVSGTIAVIDTGADLKNPRLTPYLTEGINLLDRTKPPLDDNGHGTAVAGVLAEIADAAKISRSGAAWRMKIMPIKALDAQAEGSEASLAEGIRYAVGHGADIVVLSLGLHRDSSDIRQAVAQAEREGVLLVAASGNDAAQFGTKAAVQYPAAYPTVLAVGGSNGTKADSRSTPGPELDVSAAWQVQTLKPGGGTVTMEGSSMSAPQAAGAAALLRAAKPQASPARLRDLLRGTAQDIGSAGWDSATGYGLIRADRAVEADENADWREPNDDRSHASVLPIGAEALGIWASPEDRDDYRIEVPADGSLTVSWQTASTAGAGSQPDLRLYAAGAEKMTPAAKNASSSRTWTVAKGSYILETQGGAGGQSYRLESAFRMAPDAMEPNQTALTAFTLGARTQQWTGTFDKQGDEDWFAVTLPREGKLSIRVDADTTRIDPALTVEREGEEAEETDDNGDGESEEVILPQASPGKYYIRIRNATAPDPVGVIGTYTARLEYIAPYEDRNEPNDGPLEATPLAAGAEGREGLIGTATDADWFRFALDESNLVRLQLAKIPKSVRATMTLYSKQLAEIGHWSTAAGAGTAGYRGRLDPGTYYVKLTADAPFRDSFYRLTLEQDPVSSLFLDIKGHWAESAIRALAEAGWVAGYGGRTFGPDRSVTRAEAVVMAVRARKPVANAGQPPYSDVPDGYWAHDAIAQAEGAHWLNGIGGIRFEPDRAMTRGEAALLLARAAKLTIPDAPKLRFADVPILSKPAGALDALVRKGWIGGYPDGTFRPNRPVTRAEWAAMLANLL</sequence>
<dbReference type="InterPro" id="IPR036852">
    <property type="entry name" value="Peptidase_S8/S53_dom_sf"/>
</dbReference>
<feature type="region of interest" description="Disordered" evidence="6">
    <location>
        <begin position="37"/>
        <end position="56"/>
    </location>
</feature>
<dbReference type="PANTHER" id="PTHR43806">
    <property type="entry name" value="PEPTIDASE S8"/>
    <property type="match status" value="1"/>
</dbReference>
<evidence type="ECO:0000256" key="3">
    <source>
        <dbReference type="ARBA" id="ARBA00022801"/>
    </source>
</evidence>
<evidence type="ECO:0000256" key="6">
    <source>
        <dbReference type="SAM" id="MobiDB-lite"/>
    </source>
</evidence>
<comment type="similarity">
    <text evidence="1 5">Belongs to the peptidase S8 family.</text>
</comment>
<keyword evidence="3 5" id="KW-0378">Hydrolase</keyword>
<dbReference type="InterPro" id="IPR000209">
    <property type="entry name" value="Peptidase_S8/S53_dom"/>
</dbReference>
<keyword evidence="4 5" id="KW-0720">Serine protease</keyword>
<dbReference type="Gene3D" id="2.60.120.380">
    <property type="match status" value="3"/>
</dbReference>
<evidence type="ECO:0000256" key="1">
    <source>
        <dbReference type="ARBA" id="ARBA00011073"/>
    </source>
</evidence>
<keyword evidence="10" id="KW-1185">Reference proteome</keyword>
<dbReference type="GO" id="GO:0006508">
    <property type="term" value="P:proteolysis"/>
    <property type="evidence" value="ECO:0007669"/>
    <property type="project" value="UniProtKB-KW"/>
</dbReference>
<feature type="region of interest" description="Disordered" evidence="6">
    <location>
        <begin position="519"/>
        <end position="539"/>
    </location>
</feature>
<dbReference type="InterPro" id="IPR015500">
    <property type="entry name" value="Peptidase_S8_subtilisin-rel"/>
</dbReference>
<accession>A0A7X0SMY7</accession>
<evidence type="ECO:0000313" key="9">
    <source>
        <dbReference type="EMBL" id="MBB6732973.1"/>
    </source>
</evidence>
<protein>
    <submittedName>
        <fullName evidence="9">S8 family serine peptidase</fullName>
    </submittedName>
</protein>
<dbReference type="EMBL" id="JACJVO010000024">
    <property type="protein sequence ID" value="MBB6732973.1"/>
    <property type="molecule type" value="Genomic_DNA"/>
</dbReference>
<evidence type="ECO:0000256" key="7">
    <source>
        <dbReference type="SAM" id="SignalP"/>
    </source>
</evidence>
<reference evidence="9 10" key="1">
    <citation type="submission" date="2020-08" db="EMBL/GenBank/DDBJ databases">
        <title>Cohnella phylogeny.</title>
        <authorList>
            <person name="Dunlap C."/>
        </authorList>
    </citation>
    <scope>NUCLEOTIDE SEQUENCE [LARGE SCALE GENOMIC DNA]</scope>
    <source>
        <strain evidence="9 10">CBP 2801</strain>
    </source>
</reference>
<dbReference type="GO" id="GO:0004252">
    <property type="term" value="F:serine-type endopeptidase activity"/>
    <property type="evidence" value="ECO:0007669"/>
    <property type="project" value="UniProtKB-UniRule"/>
</dbReference>
<dbReference type="InterPro" id="IPR001119">
    <property type="entry name" value="SLH_dom"/>
</dbReference>
<dbReference type="SUPFAM" id="SSF89260">
    <property type="entry name" value="Collagen-binding domain"/>
    <property type="match status" value="2"/>
</dbReference>
<comment type="caution">
    <text evidence="9">The sequence shown here is derived from an EMBL/GenBank/DDBJ whole genome shotgun (WGS) entry which is preliminary data.</text>
</comment>
<feature type="compositionally biased region" description="Low complexity" evidence="6">
    <location>
        <begin position="37"/>
        <end position="55"/>
    </location>
</feature>
<evidence type="ECO:0000256" key="5">
    <source>
        <dbReference type="PROSITE-ProRule" id="PRU01240"/>
    </source>
</evidence>
<proteinExistence type="inferred from homology"/>
<evidence type="ECO:0000313" key="10">
    <source>
        <dbReference type="Proteomes" id="UP000564644"/>
    </source>
</evidence>
<evidence type="ECO:0000256" key="2">
    <source>
        <dbReference type="ARBA" id="ARBA00022670"/>
    </source>
</evidence>
<dbReference type="InterPro" id="IPR050131">
    <property type="entry name" value="Peptidase_S8_subtilisin-like"/>
</dbReference>
<name>A0A7X0SMY7_9BACL</name>
<evidence type="ECO:0000259" key="8">
    <source>
        <dbReference type="PROSITE" id="PS51272"/>
    </source>
</evidence>
<dbReference type="SUPFAM" id="SSF52743">
    <property type="entry name" value="Subtilisin-like"/>
    <property type="match status" value="1"/>
</dbReference>
<feature type="signal peptide" evidence="7">
    <location>
        <begin position="1"/>
        <end position="26"/>
    </location>
</feature>
<feature type="active site" description="Charge relay system" evidence="5">
    <location>
        <position position="122"/>
    </location>
</feature>
<organism evidence="9 10">
    <name type="scientific">Cohnella zeiphila</name>
    <dbReference type="NCBI Taxonomy" id="2761120"/>
    <lineage>
        <taxon>Bacteria</taxon>
        <taxon>Bacillati</taxon>
        <taxon>Bacillota</taxon>
        <taxon>Bacilli</taxon>
        <taxon>Bacillales</taxon>
        <taxon>Paenibacillaceae</taxon>
        <taxon>Cohnella</taxon>
    </lineage>
</organism>
<keyword evidence="2 5" id="KW-0645">Protease</keyword>
<dbReference type="PANTHER" id="PTHR43806:SF11">
    <property type="entry name" value="CEREVISIN-RELATED"/>
    <property type="match status" value="1"/>
</dbReference>
<feature type="active site" description="Charge relay system" evidence="5">
    <location>
        <position position="280"/>
    </location>
</feature>
<feature type="domain" description="SLH" evidence="8">
    <location>
        <begin position="696"/>
        <end position="759"/>
    </location>
</feature>
<feature type="domain" description="SLH" evidence="8">
    <location>
        <begin position="760"/>
        <end position="816"/>
    </location>
</feature>
<feature type="chain" id="PRO_5030797553" evidence="7">
    <location>
        <begin position="27"/>
        <end position="870"/>
    </location>
</feature>
<evidence type="ECO:0000256" key="4">
    <source>
        <dbReference type="ARBA" id="ARBA00022825"/>
    </source>
</evidence>
<dbReference type="PRINTS" id="PR00723">
    <property type="entry name" value="SUBTILISIN"/>
</dbReference>